<reference evidence="2 3" key="1">
    <citation type="journal article" date="2023" name="Nucleic Acids Res.">
        <title>The hologenome of Daphnia magna reveals possible DNA methylation and microbiome-mediated evolution of the host genome.</title>
        <authorList>
            <person name="Chaturvedi A."/>
            <person name="Li X."/>
            <person name="Dhandapani V."/>
            <person name="Marshall H."/>
            <person name="Kissane S."/>
            <person name="Cuenca-Cambronero M."/>
            <person name="Asole G."/>
            <person name="Calvet F."/>
            <person name="Ruiz-Romero M."/>
            <person name="Marangio P."/>
            <person name="Guigo R."/>
            <person name="Rago D."/>
            <person name="Mirbahai L."/>
            <person name="Eastwood N."/>
            <person name="Colbourne J.K."/>
            <person name="Zhou J."/>
            <person name="Mallon E."/>
            <person name="Orsini L."/>
        </authorList>
    </citation>
    <scope>NUCLEOTIDE SEQUENCE [LARGE SCALE GENOMIC DNA]</scope>
    <source>
        <strain evidence="2">LRV0_1</strain>
    </source>
</reference>
<feature type="region of interest" description="Disordered" evidence="1">
    <location>
        <begin position="112"/>
        <end position="132"/>
    </location>
</feature>
<organism evidence="2 3">
    <name type="scientific">Daphnia magna</name>
    <dbReference type="NCBI Taxonomy" id="35525"/>
    <lineage>
        <taxon>Eukaryota</taxon>
        <taxon>Metazoa</taxon>
        <taxon>Ecdysozoa</taxon>
        <taxon>Arthropoda</taxon>
        <taxon>Crustacea</taxon>
        <taxon>Branchiopoda</taxon>
        <taxon>Diplostraca</taxon>
        <taxon>Cladocera</taxon>
        <taxon>Anomopoda</taxon>
        <taxon>Daphniidae</taxon>
        <taxon>Daphnia</taxon>
    </lineage>
</organism>
<gene>
    <name evidence="2" type="ORF">OUZ56_009046</name>
</gene>
<comment type="caution">
    <text evidence="2">The sequence shown here is derived from an EMBL/GenBank/DDBJ whole genome shotgun (WGS) entry which is preliminary data.</text>
</comment>
<sequence length="132" mass="15035">MAHASPATFLPVRSSFTTTPVQSSPSYLDVDRTRSAERGGNLIIGKQVDASYITFNTPLPNPNQNSWKIRVIDMSPMLPGLFRIEPRRFSKDCTRPLSSLMFHWVRLRETDLSPDNDNPLKQNNKRPVHKNT</sequence>
<keyword evidence="3" id="KW-1185">Reference proteome</keyword>
<feature type="compositionally biased region" description="Basic residues" evidence="1">
    <location>
        <begin position="123"/>
        <end position="132"/>
    </location>
</feature>
<evidence type="ECO:0000313" key="3">
    <source>
        <dbReference type="Proteomes" id="UP001234178"/>
    </source>
</evidence>
<evidence type="ECO:0000256" key="1">
    <source>
        <dbReference type="SAM" id="MobiDB-lite"/>
    </source>
</evidence>
<protein>
    <submittedName>
        <fullName evidence="2">Uncharacterized protein</fullName>
    </submittedName>
</protein>
<evidence type="ECO:0000313" key="2">
    <source>
        <dbReference type="EMBL" id="KAK4023646.1"/>
    </source>
</evidence>
<dbReference type="EMBL" id="JAOYFB010000037">
    <property type="protein sequence ID" value="KAK4023646.1"/>
    <property type="molecule type" value="Genomic_DNA"/>
</dbReference>
<proteinExistence type="predicted"/>
<feature type="compositionally biased region" description="Polar residues" evidence="1">
    <location>
        <begin position="113"/>
        <end position="122"/>
    </location>
</feature>
<dbReference type="Proteomes" id="UP001234178">
    <property type="component" value="Unassembled WGS sequence"/>
</dbReference>
<name>A0ABR0AEU8_9CRUS</name>
<accession>A0ABR0AEU8</accession>